<dbReference type="OrthoDB" id="9919810at2"/>
<evidence type="ECO:0000256" key="1">
    <source>
        <dbReference type="SAM" id="MobiDB-lite"/>
    </source>
</evidence>
<organism evidence="3 4">
    <name type="scientific">Kocuria soli</name>
    <dbReference type="NCBI Taxonomy" id="2485125"/>
    <lineage>
        <taxon>Bacteria</taxon>
        <taxon>Bacillati</taxon>
        <taxon>Actinomycetota</taxon>
        <taxon>Actinomycetes</taxon>
        <taxon>Micrococcales</taxon>
        <taxon>Micrococcaceae</taxon>
        <taxon>Kocuria</taxon>
    </lineage>
</organism>
<evidence type="ECO:0000313" key="3">
    <source>
        <dbReference type="EMBL" id="ROZ63044.1"/>
    </source>
</evidence>
<proteinExistence type="predicted"/>
<keyword evidence="4" id="KW-1185">Reference proteome</keyword>
<feature type="region of interest" description="Disordered" evidence="1">
    <location>
        <begin position="146"/>
        <end position="168"/>
    </location>
</feature>
<feature type="region of interest" description="Disordered" evidence="1">
    <location>
        <begin position="188"/>
        <end position="214"/>
    </location>
</feature>
<dbReference type="RefSeq" id="WP_123825263.1">
    <property type="nucleotide sequence ID" value="NZ_RKMF01000009.1"/>
</dbReference>
<sequence>MPQEPPSSAPGVPTHQITRRRIVTTAAWTAPAVLAATAAPAYAASQNQITTSVCQLFYRGGRISYQTHSIYLGVTSTEGVVPRGTVLTWTVQVSGGGTGTGGTNESPTTNYSQNNAWTLSVSPSTGTVPSNQGSVVDSSLSYTVARRHPSSVNSTGRTPHVYRTRSGGQSAYPTIRWSRLITNNGYDNVTRYPDNTENRNPASDGGNWVTPARA</sequence>
<comment type="caution">
    <text evidence="3">The sequence shown here is derived from an EMBL/GenBank/DDBJ whole genome shotgun (WGS) entry which is preliminary data.</text>
</comment>
<keyword evidence="2" id="KW-0732">Signal</keyword>
<accession>A0A3N3ZPT6</accession>
<feature type="compositionally biased region" description="Polar residues" evidence="1">
    <location>
        <begin position="188"/>
        <end position="201"/>
    </location>
</feature>
<feature type="signal peptide" evidence="2">
    <location>
        <begin position="1"/>
        <end position="43"/>
    </location>
</feature>
<gene>
    <name evidence="3" type="ORF">EDL96_08015</name>
</gene>
<feature type="chain" id="PRO_5018055105" description="Tat pathway signal sequence domain protein" evidence="2">
    <location>
        <begin position="44"/>
        <end position="214"/>
    </location>
</feature>
<protein>
    <recommendedName>
        <fullName evidence="5">Tat pathway signal sequence domain protein</fullName>
    </recommendedName>
</protein>
<dbReference type="AlphaFoldDB" id="A0A3N3ZPT6"/>
<name>A0A3N3ZPT6_9MICC</name>
<dbReference type="Proteomes" id="UP000270616">
    <property type="component" value="Unassembled WGS sequence"/>
</dbReference>
<dbReference type="InterPro" id="IPR006311">
    <property type="entry name" value="TAT_signal"/>
</dbReference>
<evidence type="ECO:0008006" key="5">
    <source>
        <dbReference type="Google" id="ProtNLM"/>
    </source>
</evidence>
<dbReference type="EMBL" id="RKMF01000009">
    <property type="protein sequence ID" value="ROZ63044.1"/>
    <property type="molecule type" value="Genomic_DNA"/>
</dbReference>
<evidence type="ECO:0000256" key="2">
    <source>
        <dbReference type="SAM" id="SignalP"/>
    </source>
</evidence>
<evidence type="ECO:0000313" key="4">
    <source>
        <dbReference type="Proteomes" id="UP000270616"/>
    </source>
</evidence>
<dbReference type="PROSITE" id="PS51318">
    <property type="entry name" value="TAT"/>
    <property type="match status" value="1"/>
</dbReference>
<reference evidence="3 4" key="1">
    <citation type="submission" date="2018-10" db="EMBL/GenBank/DDBJ databases">
        <title>Kocuria sp. M5W7-7, whole genome shotgun sequence.</title>
        <authorList>
            <person name="Tuo L."/>
        </authorList>
    </citation>
    <scope>NUCLEOTIDE SEQUENCE [LARGE SCALE GENOMIC DNA]</scope>
    <source>
        <strain evidence="3 4">M5W7-7</strain>
    </source>
</reference>